<dbReference type="SUPFAM" id="SSF54427">
    <property type="entry name" value="NTF2-like"/>
    <property type="match status" value="1"/>
</dbReference>
<dbReference type="InterPro" id="IPR032710">
    <property type="entry name" value="NTF2-like_dom_sf"/>
</dbReference>
<accession>A0A1S6HYT0</accession>
<dbReference type="RefSeq" id="WP_077755377.1">
    <property type="nucleotide sequence ID" value="NZ_CP014782.1"/>
</dbReference>
<name>A0A1S6HYT0_9GAMM</name>
<protein>
    <recommendedName>
        <fullName evidence="2">DUF4440 domain-containing protein</fullName>
    </recommendedName>
</protein>
<sequence length="140" mass="16061">MFKKGLTVLLMLLAFSASAVPSDDIAHILSEQEAAWNRGDLDGYMQGYWNNEKMRFVSGKKFRYGWVETLAAYKKNYPDKATLGHLKFTIKDTKMLSNYAAIVVGRWELTRAKDKPNGVFTLLVEKIDDRWVITHDHTSD</sequence>
<dbReference type="EMBL" id="CP014782">
    <property type="protein sequence ID" value="AQS40604.1"/>
    <property type="molecule type" value="Genomic_DNA"/>
</dbReference>
<dbReference type="STRING" id="225848.Sps_05541"/>
<evidence type="ECO:0000256" key="1">
    <source>
        <dbReference type="SAM" id="SignalP"/>
    </source>
</evidence>
<dbReference type="OrthoDB" id="120856at2"/>
<feature type="chain" id="PRO_5013386148" description="DUF4440 domain-containing protein" evidence="1">
    <location>
        <begin position="20"/>
        <end position="140"/>
    </location>
</feature>
<evidence type="ECO:0000313" key="3">
    <source>
        <dbReference type="EMBL" id="AQS40604.1"/>
    </source>
</evidence>
<keyword evidence="1" id="KW-0732">Signal</keyword>
<dbReference type="Pfam" id="PF14534">
    <property type="entry name" value="DUF4440"/>
    <property type="match status" value="1"/>
</dbReference>
<dbReference type="Gene3D" id="3.10.450.50">
    <property type="match status" value="1"/>
</dbReference>
<evidence type="ECO:0000313" key="4">
    <source>
        <dbReference type="Proteomes" id="UP000189545"/>
    </source>
</evidence>
<gene>
    <name evidence="3" type="ORF">Sps_05541</name>
</gene>
<reference evidence="3 4" key="1">
    <citation type="submission" date="2016-03" db="EMBL/GenBank/DDBJ databases">
        <title>Complete genome sequence of Shewanella psychrophila WP2, a deep sea bacterium isolated from west Pacific sediment.</title>
        <authorList>
            <person name="Xu G."/>
            <person name="Jian H."/>
        </authorList>
    </citation>
    <scope>NUCLEOTIDE SEQUENCE [LARGE SCALE GENOMIC DNA]</scope>
    <source>
        <strain evidence="3 4">WP2</strain>
    </source>
</reference>
<feature type="signal peptide" evidence="1">
    <location>
        <begin position="1"/>
        <end position="19"/>
    </location>
</feature>
<dbReference type="Proteomes" id="UP000189545">
    <property type="component" value="Chromosome"/>
</dbReference>
<organism evidence="3 4">
    <name type="scientific">Shewanella psychrophila</name>
    <dbReference type="NCBI Taxonomy" id="225848"/>
    <lineage>
        <taxon>Bacteria</taxon>
        <taxon>Pseudomonadati</taxon>
        <taxon>Pseudomonadota</taxon>
        <taxon>Gammaproteobacteria</taxon>
        <taxon>Alteromonadales</taxon>
        <taxon>Shewanellaceae</taxon>
        <taxon>Shewanella</taxon>
    </lineage>
</organism>
<proteinExistence type="predicted"/>
<dbReference type="KEGG" id="spsw:Sps_05541"/>
<feature type="domain" description="DUF4440" evidence="2">
    <location>
        <begin position="26"/>
        <end position="133"/>
    </location>
</feature>
<evidence type="ECO:0000259" key="2">
    <source>
        <dbReference type="Pfam" id="PF14534"/>
    </source>
</evidence>
<keyword evidence="4" id="KW-1185">Reference proteome</keyword>
<dbReference type="AlphaFoldDB" id="A0A1S6HYT0"/>
<dbReference type="InterPro" id="IPR027843">
    <property type="entry name" value="DUF4440"/>
</dbReference>